<dbReference type="PANTHER" id="PTHR45641">
    <property type="entry name" value="TETRATRICOPEPTIDE REPEAT PROTEIN (AFU_ORTHOLOGUE AFUA_6G03870)"/>
    <property type="match status" value="1"/>
</dbReference>
<dbReference type="InterPro" id="IPR019734">
    <property type="entry name" value="TPR_rpt"/>
</dbReference>
<evidence type="ECO:0008006" key="6">
    <source>
        <dbReference type="Google" id="ProtNLM"/>
    </source>
</evidence>
<organism evidence="4 5">
    <name type="scientific">Coffea arabica</name>
    <name type="common">Arabian coffee</name>
    <dbReference type="NCBI Taxonomy" id="13443"/>
    <lineage>
        <taxon>Eukaryota</taxon>
        <taxon>Viridiplantae</taxon>
        <taxon>Streptophyta</taxon>
        <taxon>Embryophyta</taxon>
        <taxon>Tracheophyta</taxon>
        <taxon>Spermatophyta</taxon>
        <taxon>Magnoliopsida</taxon>
        <taxon>eudicotyledons</taxon>
        <taxon>Gunneridae</taxon>
        <taxon>Pentapetalae</taxon>
        <taxon>asterids</taxon>
        <taxon>lamiids</taxon>
        <taxon>Gentianales</taxon>
        <taxon>Rubiaceae</taxon>
        <taxon>Ixoroideae</taxon>
        <taxon>Gardenieae complex</taxon>
        <taxon>Bertiereae - Coffeeae clade</taxon>
        <taxon>Coffeeae</taxon>
        <taxon>Coffea</taxon>
    </lineage>
</organism>
<evidence type="ECO:0000256" key="2">
    <source>
        <dbReference type="ARBA" id="ARBA00022803"/>
    </source>
</evidence>
<dbReference type="SUPFAM" id="SSF48452">
    <property type="entry name" value="TPR-like"/>
    <property type="match status" value="2"/>
</dbReference>
<evidence type="ECO:0000256" key="1">
    <source>
        <dbReference type="ARBA" id="ARBA00022737"/>
    </source>
</evidence>
<dbReference type="Pfam" id="PF13424">
    <property type="entry name" value="TPR_12"/>
    <property type="match status" value="2"/>
</dbReference>
<keyword evidence="1" id="KW-0677">Repeat</keyword>
<evidence type="ECO:0000313" key="5">
    <source>
        <dbReference type="RefSeq" id="XP_071929375.1"/>
    </source>
</evidence>
<dbReference type="SMART" id="SM00028">
    <property type="entry name" value="TPR"/>
    <property type="match status" value="5"/>
</dbReference>
<dbReference type="RefSeq" id="XP_071929375.1">
    <property type="nucleotide sequence ID" value="XM_072073274.1"/>
</dbReference>
<accession>A0ABM4WC59</accession>
<evidence type="ECO:0000313" key="4">
    <source>
        <dbReference type="Proteomes" id="UP001652660"/>
    </source>
</evidence>
<dbReference type="PANTHER" id="PTHR45641:SF19">
    <property type="entry name" value="NEPHROCYSTIN-3"/>
    <property type="match status" value="1"/>
</dbReference>
<feature type="repeat" description="TPR" evidence="3">
    <location>
        <begin position="202"/>
        <end position="235"/>
    </location>
</feature>
<keyword evidence="4" id="KW-1185">Reference proteome</keyword>
<dbReference type="InterPro" id="IPR011990">
    <property type="entry name" value="TPR-like_helical_dom_sf"/>
</dbReference>
<reference evidence="5" key="1">
    <citation type="submission" date="2025-08" db="UniProtKB">
        <authorList>
            <consortium name="RefSeq"/>
        </authorList>
    </citation>
    <scope>IDENTIFICATION</scope>
    <source>
        <tissue evidence="5">Leaves</tissue>
    </source>
</reference>
<sequence>MAAAAAASLLPSSSTSSLITPTNNLCKMHSAAWLDSRLYQLLKGFITSAVYCLPCKKCNVKLYMVSTPGAPFSRHCRRLATNGTVEVDGTNQEDRLITSGDHSPTNLESIYNLERQLDGLFDEVKTLIRLGKENDAFDLLQANYVAVKQQMDTGARGIEEAAILDVIALGYMALSETRMVASVLAVVKQVVEELKDDEPLLDSILLHMGNMYEKVKKFEMALYQYRRALRIMEQKYGNSSTFLVTPMLGIAKVLGSTGRATESIETYHLVIKILESGRGVVCEELLLPLTSLGNLLLKEGRSSEAENVFKRILDQYIKLYGEKDGRVGMAMCSLAHVKCATGDVHEAIDLYKDAFQVLKHSKSIALDDELMEKMRIDVAELLHAVGRGEEGRVLLEECLLITEKYQGKDHPSCVIHLMNLAASYSQFKNFAEAERLLRKSLQIMMKTVPPDDQSITFPMLHLAVVLYNLNQDEEAEKFALNALHIREKAFGEESLPVGEALDCVVSIQTRLGRDDKEILKRLQRVLKIQELALGHDSKEVVETLKKVIYYLDKLEMRSEKLPLQRRLSRLRQKLKEMV</sequence>
<dbReference type="PROSITE" id="PS50005">
    <property type="entry name" value="TPR"/>
    <property type="match status" value="1"/>
</dbReference>
<dbReference type="Proteomes" id="UP001652660">
    <property type="component" value="Chromosome 2c"/>
</dbReference>
<evidence type="ECO:0000256" key="3">
    <source>
        <dbReference type="PROSITE-ProRule" id="PRU00339"/>
    </source>
</evidence>
<dbReference type="GeneID" id="113724866"/>
<dbReference type="Pfam" id="PF13374">
    <property type="entry name" value="TPR_10"/>
    <property type="match status" value="1"/>
</dbReference>
<protein>
    <recommendedName>
        <fullName evidence="6">Nephrocystin-3-like</fullName>
    </recommendedName>
</protein>
<name>A0ABM4WC59_COFAR</name>
<dbReference type="Gene3D" id="1.25.40.10">
    <property type="entry name" value="Tetratricopeptide repeat domain"/>
    <property type="match status" value="2"/>
</dbReference>
<proteinExistence type="predicted"/>
<gene>
    <name evidence="5" type="primary">LOC113724866</name>
</gene>
<keyword evidence="2 3" id="KW-0802">TPR repeat</keyword>